<evidence type="ECO:0000256" key="8">
    <source>
        <dbReference type="ARBA" id="ARBA00023136"/>
    </source>
</evidence>
<proteinExistence type="predicted"/>
<evidence type="ECO:0000256" key="3">
    <source>
        <dbReference type="ARBA" id="ARBA00022475"/>
    </source>
</evidence>
<dbReference type="GO" id="GO:0015031">
    <property type="term" value="P:protein transport"/>
    <property type="evidence" value="ECO:0007669"/>
    <property type="project" value="UniProtKB-KW"/>
</dbReference>
<evidence type="ECO:0000313" key="11">
    <source>
        <dbReference type="EMBL" id="MCO7546999.1"/>
    </source>
</evidence>
<feature type="domain" description="Type II secretion system protein GspC N-terminal" evidence="10">
    <location>
        <begin position="66"/>
        <end position="147"/>
    </location>
</feature>
<protein>
    <submittedName>
        <fullName evidence="11">Secretion protein</fullName>
    </submittedName>
</protein>
<keyword evidence="7" id="KW-1133">Transmembrane helix</keyword>
<comment type="subcellular location">
    <subcellularLocation>
        <location evidence="1">Cell inner membrane</location>
    </subcellularLocation>
</comment>
<organism evidence="11 12">
    <name type="scientific">Stutzerimonas nitrititolerans</name>
    <dbReference type="NCBI Taxonomy" id="2482751"/>
    <lineage>
        <taxon>Bacteria</taxon>
        <taxon>Pseudomonadati</taxon>
        <taxon>Pseudomonadota</taxon>
        <taxon>Gammaproteobacteria</taxon>
        <taxon>Pseudomonadales</taxon>
        <taxon>Pseudomonadaceae</taxon>
        <taxon>Stutzerimonas</taxon>
    </lineage>
</organism>
<evidence type="ECO:0000256" key="2">
    <source>
        <dbReference type="ARBA" id="ARBA00022448"/>
    </source>
</evidence>
<evidence type="ECO:0000256" key="1">
    <source>
        <dbReference type="ARBA" id="ARBA00004533"/>
    </source>
</evidence>
<accession>A0AA42BG79</accession>
<keyword evidence="5" id="KW-0812">Transmembrane</keyword>
<evidence type="ECO:0000256" key="4">
    <source>
        <dbReference type="ARBA" id="ARBA00022519"/>
    </source>
</evidence>
<evidence type="ECO:0000313" key="12">
    <source>
        <dbReference type="Proteomes" id="UP001165292"/>
    </source>
</evidence>
<feature type="region of interest" description="Disordered" evidence="9">
    <location>
        <begin position="158"/>
        <end position="181"/>
    </location>
</feature>
<keyword evidence="8" id="KW-0472">Membrane</keyword>
<keyword evidence="4" id="KW-0997">Cell inner membrane</keyword>
<keyword evidence="2" id="KW-0813">Transport</keyword>
<dbReference type="InterPro" id="IPR024961">
    <property type="entry name" value="T2SS_GspC_N"/>
</dbReference>
<keyword evidence="6" id="KW-0653">Protein transport</keyword>
<comment type="caution">
    <text evidence="11">The sequence shown here is derived from an EMBL/GenBank/DDBJ whole genome shotgun (WGS) entry which is preliminary data.</text>
</comment>
<evidence type="ECO:0000256" key="9">
    <source>
        <dbReference type="SAM" id="MobiDB-lite"/>
    </source>
</evidence>
<evidence type="ECO:0000256" key="5">
    <source>
        <dbReference type="ARBA" id="ARBA00022692"/>
    </source>
</evidence>
<dbReference type="Proteomes" id="UP001165292">
    <property type="component" value="Unassembled WGS sequence"/>
</dbReference>
<evidence type="ECO:0000256" key="6">
    <source>
        <dbReference type="ARBA" id="ARBA00022927"/>
    </source>
</evidence>
<reference evidence="11" key="1">
    <citation type="submission" date="2022-06" db="EMBL/GenBank/DDBJ databases">
        <title>Detection of beta-lactamases in bacteria of animal origin.</title>
        <authorList>
            <person name="Mlynarcik P."/>
            <person name="Zdarska V."/>
            <person name="Chudobova H."/>
            <person name="Prochazkova P."/>
            <person name="Hricova K."/>
            <person name="Mezerova K."/>
            <person name="Bardon J."/>
            <person name="Dolejska M."/>
            <person name="Sukkar I."/>
            <person name="Kolar M."/>
        </authorList>
    </citation>
    <scope>NUCLEOTIDE SEQUENCE</scope>
    <source>
        <strain evidence="11">S 300-3</strain>
    </source>
</reference>
<evidence type="ECO:0000256" key="7">
    <source>
        <dbReference type="ARBA" id="ARBA00022989"/>
    </source>
</evidence>
<dbReference type="Pfam" id="PF11356">
    <property type="entry name" value="T2SSC"/>
    <property type="match status" value="1"/>
</dbReference>
<dbReference type="EMBL" id="JAMYBS010000045">
    <property type="protein sequence ID" value="MCO7546999.1"/>
    <property type="molecule type" value="Genomic_DNA"/>
</dbReference>
<keyword evidence="3" id="KW-1003">Cell membrane</keyword>
<evidence type="ECO:0000259" key="10">
    <source>
        <dbReference type="Pfam" id="PF11356"/>
    </source>
</evidence>
<gene>
    <name evidence="11" type="ORF">NJF43_19815</name>
</gene>
<dbReference type="Gene3D" id="2.30.30.830">
    <property type="match status" value="1"/>
</dbReference>
<dbReference type="RefSeq" id="WP_253165095.1">
    <property type="nucleotide sequence ID" value="NZ_JAMYBS010000045.1"/>
</dbReference>
<dbReference type="AlphaFoldDB" id="A0AA42BG79"/>
<sequence>MASSAMLQRFQQRLPLLLSTVVVAAFGAYLAMQINDWLAITRTPVETRDDAAAVAGVAPDLQRMETLFGAPPPIQAPVSSLSSVDLTLHGSFVHAEPERSIAIIQRAGGVPELFHPGDELDSGLSLQTVYADRVELLRNGSLETLYFPVTHSAPLLPEDLSNLNEPAPSPPTEGSENPDSALLQQMEALRQQLETSDAPVDETTSE</sequence>
<name>A0AA42BG79_9GAMM</name>
<dbReference type="GO" id="GO:0005886">
    <property type="term" value="C:plasma membrane"/>
    <property type="evidence" value="ECO:0007669"/>
    <property type="project" value="UniProtKB-SubCell"/>
</dbReference>